<reference evidence="2 4" key="1">
    <citation type="submission" date="2008-03" db="EMBL/GenBank/DDBJ databases">
        <title>Annotation of Ixodes scapularis.</title>
        <authorList>
            <consortium name="Ixodes scapularis Genome Project Consortium"/>
            <person name="Caler E."/>
            <person name="Hannick L.I."/>
            <person name="Bidwell S."/>
            <person name="Joardar V."/>
            <person name="Thiagarajan M."/>
            <person name="Amedeo P."/>
            <person name="Galinsky K.J."/>
            <person name="Schobel S."/>
            <person name="Inman J."/>
            <person name="Hostetler J."/>
            <person name="Miller J."/>
            <person name="Hammond M."/>
            <person name="Megy K."/>
            <person name="Lawson D."/>
            <person name="Kodira C."/>
            <person name="Sutton G."/>
            <person name="Meyer J."/>
            <person name="Hill C.A."/>
            <person name="Birren B."/>
            <person name="Nene V."/>
            <person name="Collins F."/>
            <person name="Alarcon-Chaidez F."/>
            <person name="Wikel S."/>
            <person name="Strausberg R."/>
        </authorList>
    </citation>
    <scope>NUCLEOTIDE SEQUENCE [LARGE SCALE GENOMIC DNA]</scope>
    <source>
        <strain evidence="4">Wikel</strain>
        <strain evidence="2">Wikel colony</strain>
    </source>
</reference>
<dbReference type="InParanoid" id="B7P569"/>
<evidence type="ECO:0000313" key="2">
    <source>
        <dbReference type="EMBL" id="EEC01741.1"/>
    </source>
</evidence>
<sequence>MDKLLSVPVYTRFSTPVCTSDPSTRSLAATESPREPRRRSASRSDGSAAKYKF</sequence>
<organism>
    <name type="scientific">Ixodes scapularis</name>
    <name type="common">Black-legged tick</name>
    <name type="synonym">Deer tick</name>
    <dbReference type="NCBI Taxonomy" id="6945"/>
    <lineage>
        <taxon>Eukaryota</taxon>
        <taxon>Metazoa</taxon>
        <taxon>Ecdysozoa</taxon>
        <taxon>Arthropoda</taxon>
        <taxon>Chelicerata</taxon>
        <taxon>Arachnida</taxon>
        <taxon>Acari</taxon>
        <taxon>Parasitiformes</taxon>
        <taxon>Ixodida</taxon>
        <taxon>Ixodoidea</taxon>
        <taxon>Ixodidae</taxon>
        <taxon>Ixodinae</taxon>
        <taxon>Ixodes</taxon>
    </lineage>
</organism>
<dbReference type="AlphaFoldDB" id="B7P569"/>
<dbReference type="PaxDb" id="6945-B7P569"/>
<feature type="region of interest" description="Disordered" evidence="1">
    <location>
        <begin position="14"/>
        <end position="53"/>
    </location>
</feature>
<evidence type="ECO:0000313" key="3">
    <source>
        <dbReference type="EnsemblMetazoa" id="ISCW001672-PA"/>
    </source>
</evidence>
<evidence type="ECO:0000256" key="1">
    <source>
        <dbReference type="SAM" id="MobiDB-lite"/>
    </source>
</evidence>
<feature type="compositionally biased region" description="Polar residues" evidence="1">
    <location>
        <begin position="14"/>
        <end position="29"/>
    </location>
</feature>
<dbReference type="EnsemblMetazoa" id="ISCW001672-RA">
    <property type="protein sequence ID" value="ISCW001672-PA"/>
    <property type="gene ID" value="ISCW001672"/>
</dbReference>
<reference evidence="3" key="2">
    <citation type="submission" date="2020-05" db="UniProtKB">
        <authorList>
            <consortium name="EnsemblMetazoa"/>
        </authorList>
    </citation>
    <scope>IDENTIFICATION</scope>
    <source>
        <strain evidence="3">wikel</strain>
    </source>
</reference>
<dbReference type="Proteomes" id="UP000001555">
    <property type="component" value="Unassembled WGS sequence"/>
</dbReference>
<proteinExistence type="predicted"/>
<keyword evidence="4" id="KW-1185">Reference proteome</keyword>
<dbReference type="HOGENOM" id="CLU_3071004_0_0_1"/>
<feature type="compositionally biased region" description="Low complexity" evidence="1">
    <location>
        <begin position="43"/>
        <end position="53"/>
    </location>
</feature>
<dbReference type="EMBL" id="DS639564">
    <property type="protein sequence ID" value="EEC01741.1"/>
    <property type="molecule type" value="Genomic_DNA"/>
</dbReference>
<name>B7P569_IXOSC</name>
<dbReference type="VEuPathDB" id="VectorBase:ISCW001672"/>
<accession>B7P569</accession>
<gene>
    <name evidence="2" type="ORF">IscW_ISCW001672</name>
</gene>
<dbReference type="VEuPathDB" id="VectorBase:ISCI001672"/>
<evidence type="ECO:0000313" key="4">
    <source>
        <dbReference type="Proteomes" id="UP000001555"/>
    </source>
</evidence>
<dbReference type="EMBL" id="ABJB010843114">
    <property type="status" value="NOT_ANNOTATED_CDS"/>
    <property type="molecule type" value="Genomic_DNA"/>
</dbReference>
<protein>
    <submittedName>
        <fullName evidence="2 3">Uncharacterized protein</fullName>
    </submittedName>
</protein>